<proteinExistence type="predicted"/>
<sequence>MENVVKEPNVNNEARAPVHRYRLQVREVNGERRTYRLSLRSLDDRYTLEIHEMLDFPDVYTGDSTPVHLSRPINLVVSADDFYRRRRDYRCELTESVAAALRAGEVVRMRDSPYDYPAGFAGNPWVNWVRADLRAYPGDHPHHVGDDMRDLIR</sequence>
<accession>A0A1B4FR83</accession>
<dbReference type="Proteomes" id="UP000067711">
    <property type="component" value="Chromosome 2"/>
</dbReference>
<evidence type="ECO:0000313" key="1">
    <source>
        <dbReference type="EMBL" id="AOJ06190.1"/>
    </source>
</evidence>
<evidence type="ECO:0000313" key="2">
    <source>
        <dbReference type="Proteomes" id="UP000067711"/>
    </source>
</evidence>
<organism evidence="1 2">
    <name type="scientific">Burkholderia mayonis</name>
    <dbReference type="NCBI Taxonomy" id="1385591"/>
    <lineage>
        <taxon>Bacteria</taxon>
        <taxon>Pseudomonadati</taxon>
        <taxon>Pseudomonadota</taxon>
        <taxon>Betaproteobacteria</taxon>
        <taxon>Burkholderiales</taxon>
        <taxon>Burkholderiaceae</taxon>
        <taxon>Burkholderia</taxon>
        <taxon>pseudomallei group</taxon>
    </lineage>
</organism>
<name>A0A1B4FR83_9BURK</name>
<reference evidence="1 2" key="1">
    <citation type="submission" date="2015-12" db="EMBL/GenBank/DDBJ databases">
        <title>Diversity of Burkholderia near neighbor genomes.</title>
        <authorList>
            <person name="Sahl J."/>
            <person name="Wagner D."/>
            <person name="Keim P."/>
        </authorList>
    </citation>
    <scope>NUCLEOTIDE SEQUENCE [LARGE SCALE GENOMIC DNA]</scope>
    <source>
        <strain evidence="1 2">BDU8</strain>
    </source>
</reference>
<protein>
    <submittedName>
        <fullName evidence="1">Uncharacterized protein</fullName>
    </submittedName>
</protein>
<gene>
    <name evidence="1" type="ORF">WS71_01760</name>
</gene>
<dbReference type="AlphaFoldDB" id="A0A1B4FR83"/>
<dbReference type="EMBL" id="CP013388">
    <property type="protein sequence ID" value="AOJ06190.1"/>
    <property type="molecule type" value="Genomic_DNA"/>
</dbReference>